<sequence>MSLSSRSAFAMAYRARDGKRTPGSTTLADVIQAANIRTYLSLPTDPKPVSPFARKLKRPRCRGRGPLPLLGDGSATSLELWHMVHAVSEVQIDPCVRRGRRDIARPQAPHFTCWPGLLEHTTQLRGSSDKGVGGGLPHAQRQQPTAAIWWRLTQFYDKAGPRLGLTVLATPRRHFLDRKHCDTTIGEKPHAYRSRRTV</sequence>
<dbReference type="Proteomes" id="UP000193067">
    <property type="component" value="Unassembled WGS sequence"/>
</dbReference>
<keyword evidence="2" id="KW-1185">Reference proteome</keyword>
<evidence type="ECO:0000313" key="2">
    <source>
        <dbReference type="Proteomes" id="UP000193067"/>
    </source>
</evidence>
<dbReference type="EMBL" id="KZ084159">
    <property type="protein sequence ID" value="OSC97010.1"/>
    <property type="molecule type" value="Genomic_DNA"/>
</dbReference>
<reference evidence="1 2" key="1">
    <citation type="journal article" date="2015" name="Biotechnol. Biofuels">
        <title>Enhanced degradation of softwood versus hardwood by the white-rot fungus Pycnoporus coccineus.</title>
        <authorList>
            <person name="Couturier M."/>
            <person name="Navarro D."/>
            <person name="Chevret D."/>
            <person name="Henrissat B."/>
            <person name="Piumi F."/>
            <person name="Ruiz-Duenas F.J."/>
            <person name="Martinez A.T."/>
            <person name="Grigoriev I.V."/>
            <person name="Riley R."/>
            <person name="Lipzen A."/>
            <person name="Berrin J.G."/>
            <person name="Master E.R."/>
            <person name="Rosso M.N."/>
        </authorList>
    </citation>
    <scope>NUCLEOTIDE SEQUENCE [LARGE SCALE GENOMIC DNA]</scope>
    <source>
        <strain evidence="1 2">BRFM310</strain>
    </source>
</reference>
<evidence type="ECO:0000313" key="1">
    <source>
        <dbReference type="EMBL" id="OSC97010.1"/>
    </source>
</evidence>
<dbReference type="AlphaFoldDB" id="A0A1Y2I9H2"/>
<proteinExistence type="predicted"/>
<gene>
    <name evidence="1" type="ORF">PYCCODRAFT_1200778</name>
</gene>
<protein>
    <submittedName>
        <fullName evidence="1">Uncharacterized protein</fullName>
    </submittedName>
</protein>
<name>A0A1Y2I9H2_TRAC3</name>
<accession>A0A1Y2I9H2</accession>
<organism evidence="1 2">
    <name type="scientific">Trametes coccinea (strain BRFM310)</name>
    <name type="common">Pycnoporus coccineus</name>
    <dbReference type="NCBI Taxonomy" id="1353009"/>
    <lineage>
        <taxon>Eukaryota</taxon>
        <taxon>Fungi</taxon>
        <taxon>Dikarya</taxon>
        <taxon>Basidiomycota</taxon>
        <taxon>Agaricomycotina</taxon>
        <taxon>Agaricomycetes</taxon>
        <taxon>Polyporales</taxon>
        <taxon>Polyporaceae</taxon>
        <taxon>Trametes</taxon>
    </lineage>
</organism>